<keyword evidence="3" id="KW-1185">Reference proteome</keyword>
<evidence type="ECO:0000313" key="3">
    <source>
        <dbReference type="Proteomes" id="UP000239532"/>
    </source>
</evidence>
<comment type="caution">
    <text evidence="2">The sequence shown here is derived from an EMBL/GenBank/DDBJ whole genome shotgun (WGS) entry which is preliminary data.</text>
</comment>
<protein>
    <submittedName>
        <fullName evidence="2">Uncharacterized protein</fullName>
    </submittedName>
</protein>
<evidence type="ECO:0000256" key="1">
    <source>
        <dbReference type="SAM" id="SignalP"/>
    </source>
</evidence>
<dbReference type="EMBL" id="MQUC01000003">
    <property type="protein sequence ID" value="PRP65638.1"/>
    <property type="molecule type" value="Genomic_DNA"/>
</dbReference>
<organism evidence="2 3">
    <name type="scientific">Nonlabens agnitus</name>
    <dbReference type="NCBI Taxonomy" id="870484"/>
    <lineage>
        <taxon>Bacteria</taxon>
        <taxon>Pseudomonadati</taxon>
        <taxon>Bacteroidota</taxon>
        <taxon>Flavobacteriia</taxon>
        <taxon>Flavobacteriales</taxon>
        <taxon>Flavobacteriaceae</taxon>
        <taxon>Nonlabens</taxon>
    </lineage>
</organism>
<dbReference type="Proteomes" id="UP000239532">
    <property type="component" value="Unassembled WGS sequence"/>
</dbReference>
<sequence length="179" mass="20568">MIKSTPMKPLSILFLLTGFLVLGQQPAENTSNPSSFIEGEENHISYYQEFMPDQIKNIGFRYPLASFDQQLIASGLPYNTNKNRDQFFVQASDKPYRGVMYTFLEGTGHELGQVTIYFYNEEAARAYYAEQFKGNFDEKSEWSFVKSIEGLPTRTMVWQFKERVFLAANLPGSNWSGSF</sequence>
<keyword evidence="1" id="KW-0732">Signal</keyword>
<proteinExistence type="predicted"/>
<accession>A0A2S9WQ74</accession>
<feature type="chain" id="PRO_5015721166" evidence="1">
    <location>
        <begin position="28"/>
        <end position="179"/>
    </location>
</feature>
<name>A0A2S9WQ74_9FLAO</name>
<dbReference type="AlphaFoldDB" id="A0A2S9WQ74"/>
<gene>
    <name evidence="2" type="ORF">BST86_00300</name>
</gene>
<reference evidence="2 3" key="1">
    <citation type="submission" date="2016-11" db="EMBL/GenBank/DDBJ databases">
        <title>Trade-off between light-utilization and light-protection in marine flavobacteria.</title>
        <authorList>
            <person name="Kumagai Y."/>
        </authorList>
    </citation>
    <scope>NUCLEOTIDE SEQUENCE [LARGE SCALE GENOMIC DNA]</scope>
    <source>
        <strain evidence="2 3">JCM 17109</strain>
    </source>
</reference>
<evidence type="ECO:0000313" key="2">
    <source>
        <dbReference type="EMBL" id="PRP65638.1"/>
    </source>
</evidence>
<feature type="signal peptide" evidence="1">
    <location>
        <begin position="1"/>
        <end position="27"/>
    </location>
</feature>